<accession>A0A8I2YDY9</accession>
<dbReference type="AlphaFoldDB" id="A0A8I2YDY9"/>
<proteinExistence type="predicted"/>
<organism evidence="1 2">
    <name type="scientific">Boletus reticuloceps</name>
    <dbReference type="NCBI Taxonomy" id="495285"/>
    <lineage>
        <taxon>Eukaryota</taxon>
        <taxon>Fungi</taxon>
        <taxon>Dikarya</taxon>
        <taxon>Basidiomycota</taxon>
        <taxon>Agaricomycotina</taxon>
        <taxon>Agaricomycetes</taxon>
        <taxon>Agaricomycetidae</taxon>
        <taxon>Boletales</taxon>
        <taxon>Boletineae</taxon>
        <taxon>Boletaceae</taxon>
        <taxon>Boletoideae</taxon>
        <taxon>Boletus</taxon>
    </lineage>
</organism>
<reference evidence="1" key="1">
    <citation type="submission" date="2021-03" db="EMBL/GenBank/DDBJ databases">
        <title>Evolutionary innovations through gain and loss of genes in the ectomycorrhizal Boletales.</title>
        <authorList>
            <person name="Wu G."/>
            <person name="Miyauchi S."/>
            <person name="Morin E."/>
            <person name="Yang Z.-L."/>
            <person name="Xu J."/>
            <person name="Martin F.M."/>
        </authorList>
    </citation>
    <scope>NUCLEOTIDE SEQUENCE</scope>
    <source>
        <strain evidence="1">BR01</strain>
    </source>
</reference>
<gene>
    <name evidence="1" type="ORF">JVT61DRAFT_12296</name>
</gene>
<keyword evidence="2" id="KW-1185">Reference proteome</keyword>
<comment type="caution">
    <text evidence="1">The sequence shown here is derived from an EMBL/GenBank/DDBJ whole genome shotgun (WGS) entry which is preliminary data.</text>
</comment>
<dbReference type="Proteomes" id="UP000683000">
    <property type="component" value="Unassembled WGS sequence"/>
</dbReference>
<evidence type="ECO:0000313" key="1">
    <source>
        <dbReference type="EMBL" id="KAG6370149.1"/>
    </source>
</evidence>
<dbReference type="EMBL" id="JAGFBS010000055">
    <property type="protein sequence ID" value="KAG6370149.1"/>
    <property type="molecule type" value="Genomic_DNA"/>
</dbReference>
<evidence type="ECO:0000313" key="2">
    <source>
        <dbReference type="Proteomes" id="UP000683000"/>
    </source>
</evidence>
<protein>
    <submittedName>
        <fullName evidence="1">Uncharacterized protein</fullName>
    </submittedName>
</protein>
<sequence length="92" mass="10462">MGRGLFHLYHNGQPGRLLCRQRILYHQSIRHSFPPLFQPSLPNSPLGQVSTSGIREETYWSLALESIALIQRRLQSTTGLCMRSCIKNLLNG</sequence>
<name>A0A8I2YDY9_9AGAM</name>